<proteinExistence type="predicted"/>
<dbReference type="Gene3D" id="1.10.510.10">
    <property type="entry name" value="Transferase(Phosphotransferase) domain 1"/>
    <property type="match status" value="1"/>
</dbReference>
<evidence type="ECO:0000256" key="1">
    <source>
        <dbReference type="ARBA" id="ARBA00004496"/>
    </source>
</evidence>
<accession>A0A6J1W518</accession>
<organism evidence="14 15">
    <name type="scientific">Notechis scutatus</name>
    <name type="common">mainland tiger snake</name>
    <dbReference type="NCBI Taxonomy" id="8663"/>
    <lineage>
        <taxon>Eukaryota</taxon>
        <taxon>Metazoa</taxon>
        <taxon>Chordata</taxon>
        <taxon>Craniata</taxon>
        <taxon>Vertebrata</taxon>
        <taxon>Euteleostomi</taxon>
        <taxon>Lepidosauria</taxon>
        <taxon>Squamata</taxon>
        <taxon>Bifurcata</taxon>
        <taxon>Unidentata</taxon>
        <taxon>Episquamata</taxon>
        <taxon>Toxicofera</taxon>
        <taxon>Serpentes</taxon>
        <taxon>Colubroidea</taxon>
        <taxon>Elapidae</taxon>
        <taxon>Hydrophiinae</taxon>
        <taxon>Notechis</taxon>
    </lineage>
</organism>
<evidence type="ECO:0000313" key="14">
    <source>
        <dbReference type="Proteomes" id="UP000504612"/>
    </source>
</evidence>
<gene>
    <name evidence="15" type="primary">LOC113432499</name>
</gene>
<evidence type="ECO:0000256" key="12">
    <source>
        <dbReference type="SAM" id="MobiDB-lite"/>
    </source>
</evidence>
<comment type="subcellular location">
    <subcellularLocation>
        <location evidence="1">Cytoplasm</location>
    </subcellularLocation>
</comment>
<feature type="non-terminal residue" evidence="15">
    <location>
        <position position="1"/>
    </location>
</feature>
<dbReference type="PROSITE" id="PS00108">
    <property type="entry name" value="PROTEIN_KINASE_ST"/>
    <property type="match status" value="1"/>
</dbReference>
<evidence type="ECO:0000256" key="8">
    <source>
        <dbReference type="ARBA" id="ARBA00022777"/>
    </source>
</evidence>
<dbReference type="PANTHER" id="PTHR22969:SF13">
    <property type="entry name" value="INHIBITOR OF NUCLEAR FACTOR KAPPA-B KINASE SUBUNIT ALPHA"/>
    <property type="match status" value="1"/>
</dbReference>
<keyword evidence="4" id="KW-0963">Cytoplasm</keyword>
<dbReference type="PANTHER" id="PTHR22969">
    <property type="entry name" value="IKB KINASE"/>
    <property type="match status" value="1"/>
</dbReference>
<dbReference type="Pfam" id="PF00069">
    <property type="entry name" value="Pkinase"/>
    <property type="match status" value="1"/>
</dbReference>
<dbReference type="InterPro" id="IPR008271">
    <property type="entry name" value="Ser/Thr_kinase_AS"/>
</dbReference>
<protein>
    <recommendedName>
        <fullName evidence="3">Inhibitor of nuclear factor kappa-B kinase subunit alpha</fullName>
        <ecNumber evidence="2">2.7.11.10</ecNumber>
    </recommendedName>
    <alternativeName>
        <fullName evidence="10">Nuclear factor NF-kappa-B inhibitor kinase alpha</fullName>
    </alternativeName>
</protein>
<evidence type="ECO:0000256" key="2">
    <source>
        <dbReference type="ARBA" id="ARBA00012442"/>
    </source>
</evidence>
<evidence type="ECO:0000313" key="15">
    <source>
        <dbReference type="RefSeq" id="XP_026550412.1"/>
    </source>
</evidence>
<feature type="compositionally biased region" description="Gly residues" evidence="12">
    <location>
        <begin position="134"/>
        <end position="144"/>
    </location>
</feature>
<dbReference type="Proteomes" id="UP000504612">
    <property type="component" value="Unplaced"/>
</dbReference>
<keyword evidence="6" id="KW-0808">Transferase</keyword>
<dbReference type="GO" id="GO:0045944">
    <property type="term" value="P:positive regulation of transcription by RNA polymerase II"/>
    <property type="evidence" value="ECO:0007669"/>
    <property type="project" value="TreeGrafter"/>
</dbReference>
<sequence length="144" mass="15567">LNHPNVVKAQDLPVDLDFLVNDVPLLAMEYCSRGDLRKLLNAPENCCGLKESQVLSVLSDVGSGIQYLHENRIIHRDLKPENIVLQDEAGKVSETLGGNNDFRRLRSVFPSTLPRNGPQKGAPCPHPPPAGQTLQGGGEGVVPS</sequence>
<dbReference type="GeneID" id="113432499"/>
<evidence type="ECO:0000259" key="13">
    <source>
        <dbReference type="PROSITE" id="PS50011"/>
    </source>
</evidence>
<evidence type="ECO:0000256" key="9">
    <source>
        <dbReference type="ARBA" id="ARBA00022840"/>
    </source>
</evidence>
<dbReference type="EC" id="2.7.11.10" evidence="2"/>
<evidence type="ECO:0000256" key="11">
    <source>
        <dbReference type="ARBA" id="ARBA00048789"/>
    </source>
</evidence>
<evidence type="ECO:0000256" key="3">
    <source>
        <dbReference type="ARBA" id="ARBA00021841"/>
    </source>
</evidence>
<reference evidence="15" key="1">
    <citation type="submission" date="2025-08" db="UniProtKB">
        <authorList>
            <consortium name="RefSeq"/>
        </authorList>
    </citation>
    <scope>IDENTIFICATION</scope>
</reference>
<feature type="region of interest" description="Disordered" evidence="12">
    <location>
        <begin position="107"/>
        <end position="144"/>
    </location>
</feature>
<feature type="domain" description="Protein kinase" evidence="13">
    <location>
        <begin position="1"/>
        <end position="144"/>
    </location>
</feature>
<keyword evidence="14" id="KW-1185">Reference proteome</keyword>
<dbReference type="InterPro" id="IPR011009">
    <property type="entry name" value="Kinase-like_dom_sf"/>
</dbReference>
<dbReference type="InterPro" id="IPR000719">
    <property type="entry name" value="Prot_kinase_dom"/>
</dbReference>
<dbReference type="SUPFAM" id="SSF56112">
    <property type="entry name" value="Protein kinase-like (PK-like)"/>
    <property type="match status" value="1"/>
</dbReference>
<keyword evidence="7" id="KW-0547">Nucleotide-binding</keyword>
<name>A0A6J1W518_9SAUR</name>
<dbReference type="GO" id="GO:0008385">
    <property type="term" value="C:IkappaB kinase complex"/>
    <property type="evidence" value="ECO:0007669"/>
    <property type="project" value="TreeGrafter"/>
</dbReference>
<keyword evidence="9" id="KW-0067">ATP-binding</keyword>
<evidence type="ECO:0000256" key="7">
    <source>
        <dbReference type="ARBA" id="ARBA00022741"/>
    </source>
</evidence>
<keyword evidence="8" id="KW-0418">Kinase</keyword>
<dbReference type="KEGG" id="nss:113432499"/>
<dbReference type="GO" id="GO:0005524">
    <property type="term" value="F:ATP binding"/>
    <property type="evidence" value="ECO:0007669"/>
    <property type="project" value="UniProtKB-KW"/>
</dbReference>
<dbReference type="PROSITE" id="PS50011">
    <property type="entry name" value="PROTEIN_KINASE_DOM"/>
    <property type="match status" value="1"/>
</dbReference>
<dbReference type="AlphaFoldDB" id="A0A6J1W518"/>
<evidence type="ECO:0000256" key="5">
    <source>
        <dbReference type="ARBA" id="ARBA00022527"/>
    </source>
</evidence>
<evidence type="ECO:0000256" key="4">
    <source>
        <dbReference type="ARBA" id="ARBA00022490"/>
    </source>
</evidence>
<evidence type="ECO:0000256" key="10">
    <source>
        <dbReference type="ARBA" id="ARBA00032095"/>
    </source>
</evidence>
<dbReference type="InterPro" id="IPR051180">
    <property type="entry name" value="IKK"/>
</dbReference>
<comment type="catalytic activity">
    <reaction evidence="11">
        <text>L-seryl-[I-kappa-B protein] + ATP = O-phospho-L-seryl-[I-kappa-B protein] + ADP + H(+)</text>
        <dbReference type="Rhea" id="RHEA:19073"/>
        <dbReference type="Rhea" id="RHEA-COMP:13698"/>
        <dbReference type="Rhea" id="RHEA-COMP:13699"/>
        <dbReference type="ChEBI" id="CHEBI:15378"/>
        <dbReference type="ChEBI" id="CHEBI:29999"/>
        <dbReference type="ChEBI" id="CHEBI:30616"/>
        <dbReference type="ChEBI" id="CHEBI:83421"/>
        <dbReference type="ChEBI" id="CHEBI:456216"/>
        <dbReference type="EC" id="2.7.11.10"/>
    </reaction>
</comment>
<dbReference type="RefSeq" id="XP_026550412.1">
    <property type="nucleotide sequence ID" value="XM_026694627.1"/>
</dbReference>
<dbReference type="GO" id="GO:0008384">
    <property type="term" value="F:IkappaB kinase activity"/>
    <property type="evidence" value="ECO:0007669"/>
    <property type="project" value="UniProtKB-EC"/>
</dbReference>
<evidence type="ECO:0000256" key="6">
    <source>
        <dbReference type="ARBA" id="ARBA00022679"/>
    </source>
</evidence>
<keyword evidence="5" id="KW-0723">Serine/threonine-protein kinase</keyword>
<dbReference type="GO" id="GO:0033209">
    <property type="term" value="P:tumor necrosis factor-mediated signaling pathway"/>
    <property type="evidence" value="ECO:0007669"/>
    <property type="project" value="TreeGrafter"/>
</dbReference>